<keyword evidence="5" id="KW-1185">Reference proteome</keyword>
<evidence type="ECO:0000313" key="4">
    <source>
        <dbReference type="EMBL" id="NBI51590.1"/>
    </source>
</evidence>
<accession>A0ABW9YCW2</accession>
<keyword evidence="3" id="KW-0012">Acyltransferase</keyword>
<gene>
    <name evidence="4" type="ORF">EIZ48_03235</name>
</gene>
<dbReference type="Gene3D" id="2.160.10.10">
    <property type="entry name" value="Hexapeptide repeat proteins"/>
    <property type="match status" value="1"/>
</dbReference>
<comment type="similarity">
    <text evidence="1">Belongs to the transferase hexapeptide repeat family.</text>
</comment>
<name>A0ABW9YCW2_9GAMM</name>
<sequence>MSENIFFDLNDLKKCGKNVIIGKTVRIRYPELVEIGDNVIIDDFTYISTALKLDSNVHIASGCKIIGGPESNVEFGKYSTLAPNVVVAAGSDDYIAGIATPMIPAEYKGNVEVSSIVFGKHCIVGSNSTILPGAHFDDGACLGAQSLTKAPLAAWNLYAGIPAKQIKNRDKDQILSLESQYLESKKNV</sequence>
<evidence type="ECO:0000256" key="2">
    <source>
        <dbReference type="ARBA" id="ARBA00022679"/>
    </source>
</evidence>
<protein>
    <recommendedName>
        <fullName evidence="6">Galactoside O-acetyltransferase</fullName>
    </recommendedName>
</protein>
<evidence type="ECO:0000256" key="1">
    <source>
        <dbReference type="ARBA" id="ARBA00007274"/>
    </source>
</evidence>
<evidence type="ECO:0000313" key="5">
    <source>
        <dbReference type="Proteomes" id="UP000738517"/>
    </source>
</evidence>
<evidence type="ECO:0008006" key="6">
    <source>
        <dbReference type="Google" id="ProtNLM"/>
    </source>
</evidence>
<dbReference type="Proteomes" id="UP000738517">
    <property type="component" value="Unassembled WGS sequence"/>
</dbReference>
<evidence type="ECO:0000256" key="3">
    <source>
        <dbReference type="ARBA" id="ARBA00023315"/>
    </source>
</evidence>
<dbReference type="PANTHER" id="PTHR43300">
    <property type="entry name" value="ACETYLTRANSFERASE"/>
    <property type="match status" value="1"/>
</dbReference>
<reference evidence="4 5" key="1">
    <citation type="journal article" date="2017" name="Int. J. Syst. Evol. Microbiol.">
        <title>Photobacterium alginatilyticum sp. nov., a marine bacterium isolated from bottom seawater.</title>
        <authorList>
            <person name="Wang X."/>
            <person name="Wang Y."/>
            <person name="Yang X."/>
            <person name="Sun H."/>
            <person name="Li B."/>
            <person name="Zhang X.H."/>
        </authorList>
    </citation>
    <scope>NUCLEOTIDE SEQUENCE [LARGE SCALE GENOMIC DNA]</scope>
    <source>
        <strain evidence="4 5">P03D4</strain>
    </source>
</reference>
<organism evidence="4 5">
    <name type="scientific">Photobacterium alginatilyticum</name>
    <dbReference type="NCBI Taxonomy" id="1775171"/>
    <lineage>
        <taxon>Bacteria</taxon>
        <taxon>Pseudomonadati</taxon>
        <taxon>Pseudomonadota</taxon>
        <taxon>Gammaproteobacteria</taxon>
        <taxon>Vibrionales</taxon>
        <taxon>Vibrionaceae</taxon>
        <taxon>Photobacterium</taxon>
    </lineage>
</organism>
<dbReference type="InterPro" id="IPR050179">
    <property type="entry name" value="Trans_hexapeptide_repeat"/>
</dbReference>
<dbReference type="InterPro" id="IPR011004">
    <property type="entry name" value="Trimer_LpxA-like_sf"/>
</dbReference>
<dbReference type="SUPFAM" id="SSF51161">
    <property type="entry name" value="Trimeric LpxA-like enzymes"/>
    <property type="match status" value="1"/>
</dbReference>
<dbReference type="RefSeq" id="WP_160648679.1">
    <property type="nucleotide sequence ID" value="NZ_RSEJ01000002.1"/>
</dbReference>
<dbReference type="EMBL" id="RSEJ01000002">
    <property type="protein sequence ID" value="NBI51590.1"/>
    <property type="molecule type" value="Genomic_DNA"/>
</dbReference>
<comment type="caution">
    <text evidence="4">The sequence shown here is derived from an EMBL/GenBank/DDBJ whole genome shotgun (WGS) entry which is preliminary data.</text>
</comment>
<dbReference type="PANTHER" id="PTHR43300:SF12">
    <property type="entry name" value="CHLORAMPHENICOL ACETYLTRANSFERASE"/>
    <property type="match status" value="1"/>
</dbReference>
<proteinExistence type="inferred from homology"/>
<keyword evidence="2" id="KW-0808">Transferase</keyword>